<dbReference type="Pfam" id="PF07690">
    <property type="entry name" value="MFS_1"/>
    <property type="match status" value="1"/>
</dbReference>
<reference evidence="3" key="1">
    <citation type="journal article" date="2018" name="Mol. Biol. Evol.">
        <title>Broad Genomic Sampling Reveals a Smut Pathogenic Ancestry of the Fungal Clade Ustilaginomycotina.</title>
        <authorList>
            <person name="Kijpornyongpan T."/>
            <person name="Mondo S.J."/>
            <person name="Barry K."/>
            <person name="Sandor L."/>
            <person name="Lee J."/>
            <person name="Lipzen A."/>
            <person name="Pangilinan J."/>
            <person name="LaButti K."/>
            <person name="Hainaut M."/>
            <person name="Henrissat B."/>
            <person name="Grigoriev I.V."/>
            <person name="Spatafora J.W."/>
            <person name="Aime M.C."/>
        </authorList>
    </citation>
    <scope>NUCLEOTIDE SEQUENCE [LARGE SCALE GENOMIC DNA]</scope>
    <source>
        <strain evidence="3">MCA 4198</strain>
    </source>
</reference>
<feature type="transmembrane region" description="Helical" evidence="2">
    <location>
        <begin position="332"/>
        <end position="355"/>
    </location>
</feature>
<dbReference type="EMBL" id="KZ819637">
    <property type="protein sequence ID" value="PWN89122.1"/>
    <property type="molecule type" value="Genomic_DNA"/>
</dbReference>
<dbReference type="GO" id="GO:0016020">
    <property type="term" value="C:membrane"/>
    <property type="evidence" value="ECO:0007669"/>
    <property type="project" value="UniProtKB-SubCell"/>
</dbReference>
<dbReference type="GeneID" id="37040432"/>
<dbReference type="InterPro" id="IPR036259">
    <property type="entry name" value="MFS_trans_sf"/>
</dbReference>
<evidence type="ECO:0000256" key="2">
    <source>
        <dbReference type="SAM" id="Phobius"/>
    </source>
</evidence>
<comment type="subcellular location">
    <subcellularLocation>
        <location evidence="1">Membrane</location>
        <topology evidence="1">Multi-pass membrane protein</topology>
    </subcellularLocation>
</comment>
<dbReference type="PANTHER" id="PTHR23524">
    <property type="entry name" value="TRANSPORTER, PUTATIVE (AFU_ORTHOLOGUE AFUA_8G04850)-RELATED"/>
    <property type="match status" value="1"/>
</dbReference>
<dbReference type="PANTHER" id="PTHR23524:SF1">
    <property type="entry name" value="MRH DOMAIN-CONTAINING PROTEIN-RELATED"/>
    <property type="match status" value="1"/>
</dbReference>
<feature type="transmembrane region" description="Helical" evidence="2">
    <location>
        <begin position="386"/>
        <end position="408"/>
    </location>
</feature>
<dbReference type="RefSeq" id="XP_025376320.1">
    <property type="nucleotide sequence ID" value="XM_025518516.1"/>
</dbReference>
<organism evidence="3 4">
    <name type="scientific">Acaromyces ingoldii</name>
    <dbReference type="NCBI Taxonomy" id="215250"/>
    <lineage>
        <taxon>Eukaryota</taxon>
        <taxon>Fungi</taxon>
        <taxon>Dikarya</taxon>
        <taxon>Basidiomycota</taxon>
        <taxon>Ustilaginomycotina</taxon>
        <taxon>Exobasidiomycetes</taxon>
        <taxon>Exobasidiales</taxon>
        <taxon>Cryptobasidiaceae</taxon>
        <taxon>Acaromyces</taxon>
    </lineage>
</organism>
<dbReference type="InParanoid" id="A0A316YIV9"/>
<feature type="transmembrane region" description="Helical" evidence="2">
    <location>
        <begin position="231"/>
        <end position="250"/>
    </location>
</feature>
<feature type="transmembrane region" description="Helical" evidence="2">
    <location>
        <begin position="177"/>
        <end position="197"/>
    </location>
</feature>
<dbReference type="Proteomes" id="UP000245768">
    <property type="component" value="Unassembled WGS sequence"/>
</dbReference>
<evidence type="ECO:0000313" key="4">
    <source>
        <dbReference type="Proteomes" id="UP000245768"/>
    </source>
</evidence>
<name>A0A316YIV9_9BASI</name>
<dbReference type="STRING" id="215250.A0A316YIV9"/>
<dbReference type="Gene3D" id="1.20.1250.20">
    <property type="entry name" value="MFS general substrate transporter like domains"/>
    <property type="match status" value="1"/>
</dbReference>
<feature type="transmembrane region" description="Helical" evidence="2">
    <location>
        <begin position="420"/>
        <end position="439"/>
    </location>
</feature>
<evidence type="ECO:0000313" key="3">
    <source>
        <dbReference type="EMBL" id="PWN89122.1"/>
    </source>
</evidence>
<feature type="transmembrane region" description="Helical" evidence="2">
    <location>
        <begin position="114"/>
        <end position="134"/>
    </location>
</feature>
<gene>
    <name evidence="3" type="ORF">FA10DRAFT_217752</name>
</gene>
<proteinExistence type="predicted"/>
<dbReference type="AlphaFoldDB" id="A0A316YIV9"/>
<feature type="transmembrane region" description="Helical" evidence="2">
    <location>
        <begin position="84"/>
        <end position="102"/>
    </location>
</feature>
<feature type="transmembrane region" description="Helical" evidence="2">
    <location>
        <begin position="451"/>
        <end position="473"/>
    </location>
</feature>
<dbReference type="OrthoDB" id="18110at2759"/>
<accession>A0A316YIV9</accession>
<dbReference type="GO" id="GO:0022857">
    <property type="term" value="F:transmembrane transporter activity"/>
    <property type="evidence" value="ECO:0007669"/>
    <property type="project" value="InterPro"/>
</dbReference>
<dbReference type="SUPFAM" id="SSF103473">
    <property type="entry name" value="MFS general substrate transporter"/>
    <property type="match status" value="1"/>
</dbReference>
<sequence>WHASLGVAPSVTPLNLASFLLHSMSSILFLVFLNSSQPFLISQLGETKRQGSLSGTLVFSDELLSIILVLVWGSLADLVGTRPVAVAGYVFISIGLASFTLAAKPWPDLLWTRLVFAVGGSAVTAMLTGILNSYSASSREERVIEDRERAENEEATEETALLGDRPRVAAKATHGRLAAMAGLSTGVGALFAVFFLLRLPTWLASLHDRRSTEPDPADGHDEGVRKGTREAYWIVSLLALVVALVLASGLKMDRPGQKALITEAEQTAMDDEDAAQIAAINRATGREARRLRMKRRQAKRAAKANLLKSKIVSLARGMVHGFALVKEDRQLALAYLGGALARACTIATTVFIPLLVTRFYYNSGRCATLPTPDLPPSELKKACREAFTTASILSGVIQLLALLLAPAAGQLCDSFSPASSLLLGSSTGTVGFLAIAFGLPNDGDPRSTTAFLAAAGIGLCQISAIVSSLALCAQAKSRLSSATASSSNGGKAAAVARPGAIAGAYSFTGGISILVVSEVGGFLSDLRAGAPFFLFGGISALTML</sequence>
<dbReference type="InterPro" id="IPR011701">
    <property type="entry name" value="MFS"/>
</dbReference>
<keyword evidence="2" id="KW-0812">Transmembrane</keyword>
<protein>
    <submittedName>
        <fullName evidence="3">MFS general substrate transporter</fullName>
    </submittedName>
</protein>
<keyword evidence="2" id="KW-1133">Transmembrane helix</keyword>
<keyword evidence="4" id="KW-1185">Reference proteome</keyword>
<keyword evidence="2" id="KW-0472">Membrane</keyword>
<feature type="non-terminal residue" evidence="3">
    <location>
        <position position="1"/>
    </location>
</feature>
<evidence type="ECO:0000256" key="1">
    <source>
        <dbReference type="ARBA" id="ARBA00004141"/>
    </source>
</evidence>
<feature type="transmembrane region" description="Helical" evidence="2">
    <location>
        <begin position="53"/>
        <end position="72"/>
    </location>
</feature>
<feature type="non-terminal residue" evidence="3">
    <location>
        <position position="544"/>
    </location>
</feature>
<feature type="transmembrane region" description="Helical" evidence="2">
    <location>
        <begin position="12"/>
        <end position="33"/>
    </location>
</feature>